<keyword evidence="4 7" id="KW-0378">Hydrolase</keyword>
<dbReference type="Proteomes" id="UP001274321">
    <property type="component" value="Unassembled WGS sequence"/>
</dbReference>
<evidence type="ECO:0000256" key="4">
    <source>
        <dbReference type="ARBA" id="ARBA00022801"/>
    </source>
</evidence>
<dbReference type="Gene3D" id="1.10.1370.40">
    <property type="match status" value="1"/>
</dbReference>
<gene>
    <name evidence="9" type="ORF">SCD90_14490</name>
</gene>
<evidence type="ECO:0000259" key="8">
    <source>
        <dbReference type="Pfam" id="PF01432"/>
    </source>
</evidence>
<comment type="caution">
    <text evidence="9">The sequence shown here is derived from an EMBL/GenBank/DDBJ whole genome shotgun (WGS) entry which is preliminary data.</text>
</comment>
<protein>
    <submittedName>
        <fullName evidence="9">M3 family metallopeptidase</fullName>
        <ecNumber evidence="9">3.4.24.-</ecNumber>
    </submittedName>
</protein>
<sequence length="691" mass="76749">MSAAPATSDNPLLQPWTAPFGAPPFAEIRPEHFAQAFEAGLAESTAGMLAVAADADEPSFQNTIEALEANGPILQRVSSVFFNLAGADTNDAIEAVERDIAPVLSRHSSEMFLNGDLFRRIATLYGQRDTLALTPEQRRVLDRYHTMFVRNGAALPEAQKARLAAISERLATLSTSFGQNVLADERAWTMTLGADDLDGLSEAQVAAAAKAAEDRGVAGYVITLARSSIEPFLQSSTRRDLRETAFRAWTARGENPGATDNRLVVAEMVALRAEYARLLGYESWAHFKLEDVMAKTPEAVRGLLHQVWTPAKARAATEQRDLQKLAAGRGDNIEIEAWDWRFYTEALRKERYDLDDAEVKPYLQLEQIIAAAFDTATRLFGVTFDERPDMPVYHPDVRAWEVRDAEGGHVGLFLGDYFARPSKHSGAWMSAFRSQERLTGDIRPIIVNVMNFSKPPEGQPALIGMDDARTLFHEFGHGLHGLLSDVTYPLISGTGVARDFVELPSQLYEHWLEQPEVLSRFAVHHETGDAMPTEMLDRLLSARRFNQGFATVEYTSSALVDLDFHLLTDTGELDAARFERDTLERIGMPRAISMRHRTPHFGHIFSGGYSAGYYSYLWSEVLDADAFDAFREAGDIFDPATARRLKDFIYSAGGRQDPHEAYRAFRGRDASPEALLKKRGLDVAELASGEV</sequence>
<keyword evidence="5 7" id="KW-0862">Zinc</keyword>
<dbReference type="PANTHER" id="PTHR43660">
    <property type="entry name" value="DIPEPTIDYL CARBOXYPEPTIDASE"/>
    <property type="match status" value="1"/>
</dbReference>
<keyword evidence="3 7" id="KW-0479">Metal-binding</keyword>
<dbReference type="InterPro" id="IPR045090">
    <property type="entry name" value="Pept_M3A_M3B"/>
</dbReference>
<dbReference type="GO" id="GO:0016787">
    <property type="term" value="F:hydrolase activity"/>
    <property type="evidence" value="ECO:0007669"/>
    <property type="project" value="UniProtKB-KW"/>
</dbReference>
<evidence type="ECO:0000256" key="2">
    <source>
        <dbReference type="ARBA" id="ARBA00022670"/>
    </source>
</evidence>
<keyword evidence="10" id="KW-1185">Reference proteome</keyword>
<keyword evidence="6 7" id="KW-0482">Metalloprotease</keyword>
<dbReference type="EC" id="3.4.24.-" evidence="9"/>
<dbReference type="InterPro" id="IPR024079">
    <property type="entry name" value="MetalloPept_cat_dom_sf"/>
</dbReference>
<evidence type="ECO:0000256" key="3">
    <source>
        <dbReference type="ARBA" id="ARBA00022723"/>
    </source>
</evidence>
<evidence type="ECO:0000256" key="5">
    <source>
        <dbReference type="ARBA" id="ARBA00022833"/>
    </source>
</evidence>
<accession>A0ABU4RR17</accession>
<evidence type="ECO:0000256" key="1">
    <source>
        <dbReference type="ARBA" id="ARBA00006040"/>
    </source>
</evidence>
<reference evidence="9 10" key="1">
    <citation type="submission" date="2023-11" db="EMBL/GenBank/DDBJ databases">
        <authorList>
            <person name="Bao R."/>
        </authorList>
    </citation>
    <scope>NUCLEOTIDE SEQUENCE [LARGE SCALE GENOMIC DNA]</scope>
    <source>
        <strain evidence="9 10">PJ23</strain>
    </source>
</reference>
<dbReference type="Gene3D" id="1.10.1370.10">
    <property type="entry name" value="Neurolysin, domain 3"/>
    <property type="match status" value="1"/>
</dbReference>
<dbReference type="SUPFAM" id="SSF55486">
    <property type="entry name" value="Metalloproteases ('zincins'), catalytic domain"/>
    <property type="match status" value="1"/>
</dbReference>
<dbReference type="Pfam" id="PF01432">
    <property type="entry name" value="Peptidase_M3"/>
    <property type="match status" value="1"/>
</dbReference>
<comment type="similarity">
    <text evidence="1 7">Belongs to the peptidase M3 family.</text>
</comment>
<dbReference type="InterPro" id="IPR024077">
    <property type="entry name" value="Neurolysin/TOP_dom2"/>
</dbReference>
<evidence type="ECO:0000256" key="7">
    <source>
        <dbReference type="RuleBase" id="RU003435"/>
    </source>
</evidence>
<evidence type="ECO:0000256" key="6">
    <source>
        <dbReference type="ARBA" id="ARBA00023049"/>
    </source>
</evidence>
<proteinExistence type="inferred from homology"/>
<feature type="domain" description="Peptidase M3A/M3B catalytic" evidence="8">
    <location>
        <begin position="232"/>
        <end position="680"/>
    </location>
</feature>
<dbReference type="EMBL" id="JAXAFJ010000010">
    <property type="protein sequence ID" value="MDX6807278.1"/>
    <property type="molecule type" value="Genomic_DNA"/>
</dbReference>
<name>A0ABU4RR17_9HYPH</name>
<evidence type="ECO:0000313" key="10">
    <source>
        <dbReference type="Proteomes" id="UP001274321"/>
    </source>
</evidence>
<dbReference type="Gene3D" id="3.40.390.10">
    <property type="entry name" value="Collagenase (Catalytic Domain)"/>
    <property type="match status" value="1"/>
</dbReference>
<dbReference type="CDD" id="cd06456">
    <property type="entry name" value="M3A_DCP"/>
    <property type="match status" value="1"/>
</dbReference>
<comment type="cofactor">
    <cofactor evidence="7">
        <name>Zn(2+)</name>
        <dbReference type="ChEBI" id="CHEBI:29105"/>
    </cofactor>
    <text evidence="7">Binds 1 zinc ion.</text>
</comment>
<evidence type="ECO:0000313" key="9">
    <source>
        <dbReference type="EMBL" id="MDX6807278.1"/>
    </source>
</evidence>
<organism evidence="9 10">
    <name type="scientific">Terrihabitans rhizophilus</name>
    <dbReference type="NCBI Taxonomy" id="3092662"/>
    <lineage>
        <taxon>Bacteria</taxon>
        <taxon>Pseudomonadati</taxon>
        <taxon>Pseudomonadota</taxon>
        <taxon>Alphaproteobacteria</taxon>
        <taxon>Hyphomicrobiales</taxon>
        <taxon>Terrihabitans</taxon>
    </lineage>
</organism>
<keyword evidence="2 7" id="KW-0645">Protease</keyword>
<dbReference type="InterPro" id="IPR034005">
    <property type="entry name" value="M3A_DCP"/>
</dbReference>
<dbReference type="PANTHER" id="PTHR43660:SF1">
    <property type="entry name" value="DIPEPTIDYL CARBOXYPEPTIDASE"/>
    <property type="match status" value="1"/>
</dbReference>
<dbReference type="RefSeq" id="WP_319845408.1">
    <property type="nucleotide sequence ID" value="NZ_JAXAFJ010000010.1"/>
</dbReference>
<dbReference type="InterPro" id="IPR001567">
    <property type="entry name" value="Pept_M3A_M3B_dom"/>
</dbReference>